<evidence type="ECO:0000259" key="3">
    <source>
        <dbReference type="Pfam" id="PF26413"/>
    </source>
</evidence>
<feature type="transmembrane region" description="Helical" evidence="2">
    <location>
        <begin position="50"/>
        <end position="71"/>
    </location>
</feature>
<keyword evidence="2" id="KW-0812">Transmembrane</keyword>
<name>A0ABD5RZG7_9EURY</name>
<evidence type="ECO:0000256" key="2">
    <source>
        <dbReference type="SAM" id="Phobius"/>
    </source>
</evidence>
<accession>A0ABD5RZG7</accession>
<dbReference type="Proteomes" id="UP001596328">
    <property type="component" value="Unassembled WGS sequence"/>
</dbReference>
<evidence type="ECO:0000313" key="5">
    <source>
        <dbReference type="Proteomes" id="UP001596328"/>
    </source>
</evidence>
<feature type="domain" description="DUF8108" evidence="3">
    <location>
        <begin position="79"/>
        <end position="149"/>
    </location>
</feature>
<evidence type="ECO:0000256" key="1">
    <source>
        <dbReference type="SAM" id="MobiDB-lite"/>
    </source>
</evidence>
<gene>
    <name evidence="4" type="ORF">ACFQE1_09595</name>
</gene>
<keyword evidence="2" id="KW-0472">Membrane</keyword>
<dbReference type="AlphaFoldDB" id="A0ABD5RZG7"/>
<feature type="transmembrane region" description="Helical" evidence="2">
    <location>
        <begin position="21"/>
        <end position="44"/>
    </location>
</feature>
<evidence type="ECO:0000313" key="4">
    <source>
        <dbReference type="EMBL" id="MFC6724624.1"/>
    </source>
</evidence>
<keyword evidence="2" id="KW-1133">Transmembrane helix</keyword>
<feature type="region of interest" description="Disordered" evidence="1">
    <location>
        <begin position="154"/>
        <end position="175"/>
    </location>
</feature>
<keyword evidence="5" id="KW-1185">Reference proteome</keyword>
<dbReference type="EMBL" id="JBHSWU010000230">
    <property type="protein sequence ID" value="MFC6724624.1"/>
    <property type="molecule type" value="Genomic_DNA"/>
</dbReference>
<protein>
    <recommendedName>
        <fullName evidence="3">DUF8108 domain-containing protein</fullName>
    </recommendedName>
</protein>
<comment type="caution">
    <text evidence="4">The sequence shown here is derived from an EMBL/GenBank/DDBJ whole genome shotgun (WGS) entry which is preliminary data.</text>
</comment>
<feature type="compositionally biased region" description="Basic and acidic residues" evidence="1">
    <location>
        <begin position="166"/>
        <end position="175"/>
    </location>
</feature>
<dbReference type="InterPro" id="IPR058421">
    <property type="entry name" value="DUF8108_C"/>
</dbReference>
<proteinExistence type="predicted"/>
<reference evidence="4 5" key="1">
    <citation type="journal article" date="2019" name="Int. J. Syst. Evol. Microbiol.">
        <title>The Global Catalogue of Microorganisms (GCM) 10K type strain sequencing project: providing services to taxonomists for standard genome sequencing and annotation.</title>
        <authorList>
            <consortium name="The Broad Institute Genomics Platform"/>
            <consortium name="The Broad Institute Genome Sequencing Center for Infectious Disease"/>
            <person name="Wu L."/>
            <person name="Ma J."/>
        </authorList>
    </citation>
    <scope>NUCLEOTIDE SEQUENCE [LARGE SCALE GENOMIC DNA]</scope>
    <source>
        <strain evidence="4 5">NBRC 111368</strain>
    </source>
</reference>
<dbReference type="Pfam" id="PF26413">
    <property type="entry name" value="DUF8108"/>
    <property type="match status" value="1"/>
</dbReference>
<organism evidence="4 5">
    <name type="scientific">Halobium palmae</name>
    <dbReference type="NCBI Taxonomy" id="1776492"/>
    <lineage>
        <taxon>Archaea</taxon>
        <taxon>Methanobacteriati</taxon>
        <taxon>Methanobacteriota</taxon>
        <taxon>Stenosarchaea group</taxon>
        <taxon>Halobacteria</taxon>
        <taxon>Halobacteriales</taxon>
        <taxon>Haloferacaceae</taxon>
        <taxon>Halobium</taxon>
    </lineage>
</organism>
<sequence>MPTKPSSVELADTVSDLMNGIAGWLLIGLGTAAFLSGLGGAIQYAGTTGMVVPVVVLLFSFLFLTSGVLVNPRLRRRLDRRHEVSRFGRVQSVDSGVLSESESRVESCTNCGSTMRQGLVRRYREEYTAAGIPLWTLSENCNFYCSSCATEELPGIPPTNPEDDPVSERVVTEVE</sequence>